<dbReference type="GO" id="GO:0005829">
    <property type="term" value="C:cytosol"/>
    <property type="evidence" value="ECO:0007669"/>
    <property type="project" value="TreeGrafter"/>
</dbReference>
<evidence type="ECO:0000256" key="2">
    <source>
        <dbReference type="ARBA" id="ARBA00022695"/>
    </source>
</evidence>
<feature type="domain" description="PII-uridylyltransferase/Glutamine-synthetase adenylyltransferase" evidence="8">
    <location>
        <begin position="805"/>
        <end position="884"/>
    </location>
</feature>
<sequence>MLGRVFVFSDFAAKSCIRNPGLICNLIITNDLLRSYSQDDYINIIKNHLENIKDENQLSSVLRQIRMREMLRIACRDLGGLADLEETMADLSGFADACIEGALFLLYQWHCEKWGIPLGSDSSMQSLVVLGMGKLGARELNFSSDIDLIFVYPEPGKTHGGLKSITNDDFFIRLGRRLIHVLGAKTYEGIVFRVDMNLRPFGESGPLAMSFDAAEAYYHEQGREWERYAWIKARVAAGDRQAGKKFLNNLKPFIYRRYLDYGIFESLRNMKRKISLEVRRKGMENNIKLGPGGIREVEFFGQIFQLLRGGVLPMLQERRIKKVLNILAHEDLITHSVCNELLDAYNFLRNTEHRLQEYADAQTHELPRDNYGGERLAASLGFSAWHEFKEKLQYHTNIVHKHFSSLLKTEETGDEESSFLQSLVNVWSQPCDDIDNQDILKAAGYDNPKEILTLLQNLRLELKSGSLSREGHDRIHRLMPMILSKAGRSERPDVALDRIINLVKAIRQRTSYVSLFLENPYALEHLVNLADTSAWILNFLIKHPVLLDELLDPRTLYTPPERPLMEQEIRRKLRRINPDDLEYQMDELRIFKQVNILHVAAADISDSMPLMKVSDYLSDIAEIVLNQTLEISWNHLVKKHGLPACDFDAECGDRGFAVIAYGKLGGLELGYNSDLDMVFLHSGTSGYTKGERPVDNTTFFARLGQRVLHILSSYTATGKLYDPDMRLRPSGSSGILVSHVEAFRDYQLNQAWTWEKQALVRARPIAGDQGLQIRFQEIRRQILAQPRDKDELRKQILDMRNKMKQSLFMPEPGIFDLKQGRGGIVDIEFLVQYLVLLHAHNYPELLEWTDNVRLIKTLADTGIIDDITAYLLRKAYLIYRAAGHKQSLKEKHGKVKKEQFSELRKKVIDIWEQFI</sequence>
<feature type="domain" description="PII-uridylyltransferase/Glutamine-synthetase adenylyltransferase" evidence="8">
    <location>
        <begin position="268"/>
        <end position="406"/>
    </location>
</feature>
<dbReference type="Gene3D" id="1.20.120.330">
    <property type="entry name" value="Nucleotidyltransferases domain 2"/>
    <property type="match status" value="2"/>
</dbReference>
<feature type="domain" description="Glutamate-ammonia ligase adenylyltransferase repeated" evidence="7">
    <location>
        <begin position="524"/>
        <end position="777"/>
    </location>
</feature>
<gene>
    <name evidence="9" type="primary">glnE</name>
    <name evidence="9" type="ORF">dnl_00950</name>
</gene>
<dbReference type="PANTHER" id="PTHR30621:SF0">
    <property type="entry name" value="BIFUNCTIONAL GLUTAMINE SYNTHETASE ADENYLYLTRANSFERASE_ADENYLYL-REMOVING ENZYME"/>
    <property type="match status" value="1"/>
</dbReference>
<organism evidence="9 10">
    <name type="scientific">Desulfonema limicola</name>
    <dbReference type="NCBI Taxonomy" id="45656"/>
    <lineage>
        <taxon>Bacteria</taxon>
        <taxon>Pseudomonadati</taxon>
        <taxon>Thermodesulfobacteriota</taxon>
        <taxon>Desulfobacteria</taxon>
        <taxon>Desulfobacterales</taxon>
        <taxon>Desulfococcaceae</taxon>
        <taxon>Desulfonema</taxon>
    </lineage>
</organism>
<dbReference type="KEGG" id="dli:dnl_00950"/>
<dbReference type="InterPro" id="IPR005190">
    <property type="entry name" value="GlnE_rpt_dom"/>
</dbReference>
<evidence type="ECO:0000256" key="1">
    <source>
        <dbReference type="ARBA" id="ARBA00022679"/>
    </source>
</evidence>
<keyword evidence="3" id="KW-0547">Nucleotide-binding</keyword>
<dbReference type="RefSeq" id="WP_207689818.1">
    <property type="nucleotide sequence ID" value="NZ_CP061799.1"/>
</dbReference>
<dbReference type="GO" id="GO:0005524">
    <property type="term" value="F:ATP binding"/>
    <property type="evidence" value="ECO:0007669"/>
    <property type="project" value="UniProtKB-KW"/>
</dbReference>
<keyword evidence="1" id="KW-0808">Transferase</keyword>
<dbReference type="EMBL" id="CP061799">
    <property type="protein sequence ID" value="QTA77897.1"/>
    <property type="molecule type" value="Genomic_DNA"/>
</dbReference>
<accession>A0A975B333</accession>
<evidence type="ECO:0000259" key="7">
    <source>
        <dbReference type="Pfam" id="PF03710"/>
    </source>
</evidence>
<evidence type="ECO:0000259" key="8">
    <source>
        <dbReference type="Pfam" id="PF08335"/>
    </source>
</evidence>
<dbReference type="Proteomes" id="UP000663720">
    <property type="component" value="Chromosome"/>
</dbReference>
<feature type="domain" description="Glutamate-ammonia ligase adenylyltransferase repeated" evidence="7">
    <location>
        <begin position="2"/>
        <end position="248"/>
    </location>
</feature>
<keyword evidence="5" id="KW-0460">Magnesium</keyword>
<dbReference type="Pfam" id="PF08335">
    <property type="entry name" value="GlnD_UR_UTase"/>
    <property type="match status" value="2"/>
</dbReference>
<keyword evidence="6" id="KW-0511">Multifunctional enzyme</keyword>
<dbReference type="HAMAP" id="MF_00802">
    <property type="entry name" value="GlnE"/>
    <property type="match status" value="1"/>
</dbReference>
<reference evidence="9" key="1">
    <citation type="journal article" date="2021" name="Microb. Physiol.">
        <title>Proteogenomic Insights into the Physiology of Marine, Sulfate-Reducing, Filamentous Desulfonema limicola and Desulfonema magnum.</title>
        <authorList>
            <person name="Schnaars V."/>
            <person name="Wohlbrand L."/>
            <person name="Scheve S."/>
            <person name="Hinrichs C."/>
            <person name="Reinhardt R."/>
            <person name="Rabus R."/>
        </authorList>
    </citation>
    <scope>NUCLEOTIDE SEQUENCE</scope>
    <source>
        <strain evidence="9">5ac10</strain>
    </source>
</reference>
<dbReference type="GO" id="GO:0000820">
    <property type="term" value="P:regulation of glutamine family amino acid metabolic process"/>
    <property type="evidence" value="ECO:0007669"/>
    <property type="project" value="TreeGrafter"/>
</dbReference>
<dbReference type="CDD" id="cd05401">
    <property type="entry name" value="NT_GlnE_GlnD_like"/>
    <property type="match status" value="2"/>
</dbReference>
<keyword evidence="4" id="KW-0067">ATP-binding</keyword>
<evidence type="ECO:0000313" key="9">
    <source>
        <dbReference type="EMBL" id="QTA77897.1"/>
    </source>
</evidence>
<dbReference type="NCBIfam" id="NF008292">
    <property type="entry name" value="PRK11072.1"/>
    <property type="match status" value="1"/>
</dbReference>
<dbReference type="SUPFAM" id="SSF81301">
    <property type="entry name" value="Nucleotidyltransferase"/>
    <property type="match status" value="2"/>
</dbReference>
<dbReference type="InterPro" id="IPR043519">
    <property type="entry name" value="NT_sf"/>
</dbReference>
<evidence type="ECO:0000256" key="6">
    <source>
        <dbReference type="ARBA" id="ARBA00023268"/>
    </source>
</evidence>
<evidence type="ECO:0000313" key="10">
    <source>
        <dbReference type="Proteomes" id="UP000663720"/>
    </source>
</evidence>
<proteinExistence type="inferred from homology"/>
<evidence type="ECO:0000256" key="3">
    <source>
        <dbReference type="ARBA" id="ARBA00022741"/>
    </source>
</evidence>
<evidence type="ECO:0000256" key="5">
    <source>
        <dbReference type="ARBA" id="ARBA00022842"/>
    </source>
</evidence>
<evidence type="ECO:0000256" key="4">
    <source>
        <dbReference type="ARBA" id="ARBA00022840"/>
    </source>
</evidence>
<dbReference type="Pfam" id="PF03710">
    <property type="entry name" value="GlnE"/>
    <property type="match status" value="2"/>
</dbReference>
<keyword evidence="10" id="KW-1185">Reference proteome</keyword>
<dbReference type="PANTHER" id="PTHR30621">
    <property type="entry name" value="GLUTAMINE SYNTHETASE ADENYLYLTRANSFERASE"/>
    <property type="match status" value="1"/>
</dbReference>
<dbReference type="FunFam" id="3.30.460.10:FF:000009">
    <property type="entry name" value="Bifunctional glutamine synthetase adenylyltransferase/adenylyl-removing enzyme"/>
    <property type="match status" value="1"/>
</dbReference>
<keyword evidence="2 9" id="KW-0548">Nucleotidyltransferase</keyword>
<name>A0A975B333_9BACT</name>
<dbReference type="InterPro" id="IPR023057">
    <property type="entry name" value="GlnE"/>
</dbReference>
<dbReference type="SUPFAM" id="SSF81593">
    <property type="entry name" value="Nucleotidyltransferase substrate binding subunit/domain"/>
    <property type="match status" value="2"/>
</dbReference>
<dbReference type="InterPro" id="IPR013546">
    <property type="entry name" value="PII_UdlTrfase/GS_AdlTrfase"/>
</dbReference>
<dbReference type="Gene3D" id="3.30.460.10">
    <property type="entry name" value="Beta Polymerase, domain 2"/>
    <property type="match status" value="2"/>
</dbReference>
<dbReference type="GO" id="GO:0008882">
    <property type="term" value="F:[glutamate-ammonia-ligase] adenylyltransferase activity"/>
    <property type="evidence" value="ECO:0007669"/>
    <property type="project" value="InterPro"/>
</dbReference>
<dbReference type="FunFam" id="1.20.120.330:FF:000005">
    <property type="entry name" value="Bifunctional glutamine synthetase adenylyltransferase/adenylyl-removing enzyme"/>
    <property type="match status" value="1"/>
</dbReference>
<dbReference type="AlphaFoldDB" id="A0A975B333"/>
<dbReference type="Gene3D" id="1.20.120.1510">
    <property type="match status" value="1"/>
</dbReference>
<protein>
    <submittedName>
        <fullName evidence="9">Bifunctional glutamine synthetase adenylyltransferase/adenylyl-removing enzyme</fullName>
    </submittedName>
</protein>